<dbReference type="Proteomes" id="UP000241238">
    <property type="component" value="Chromosome"/>
</dbReference>
<dbReference type="SUPFAM" id="SSF52728">
    <property type="entry name" value="PTS IIb component"/>
    <property type="match status" value="1"/>
</dbReference>
<dbReference type="EMBL" id="CP028103">
    <property type="protein sequence ID" value="AVQ30948.1"/>
    <property type="molecule type" value="Genomic_DNA"/>
</dbReference>
<keyword evidence="10" id="KW-1185">Reference proteome</keyword>
<reference evidence="10" key="1">
    <citation type="journal article" date="2018" name="MSphere">
        <title>Fusobacterium Genomics Using MinION and Illumina Sequencing Enables Genome Completion and Correction.</title>
        <authorList>
            <person name="Todd S.M."/>
            <person name="Settlage R.E."/>
            <person name="Lahmers K.K."/>
            <person name="Slade D.J."/>
        </authorList>
    </citation>
    <scope>NUCLEOTIDE SEQUENCE [LARGE SCALE GENOMIC DNA]</scope>
    <source>
        <strain evidence="10">ATCC 27725</strain>
    </source>
</reference>
<dbReference type="GeneID" id="77467715"/>
<evidence type="ECO:0000313" key="10">
    <source>
        <dbReference type="Proteomes" id="UP000241238"/>
    </source>
</evidence>
<sequence length="159" mass="17586">MEIKLARIDNRLLHGIVASQWAPSVGAMRVMIIDDEVAGDELKKNGMKLAKPAGSALSIISLETALINYKNGKYTGQTVFLIVKKPQIILELINAGVKVPKLNIGATAEKNNEIKLSGQATVTQEEMKVYREIYDRGTAIEIQYIPADTIVQFKNFLEK</sequence>
<evidence type="ECO:0000256" key="3">
    <source>
        <dbReference type="ARBA" id="ARBA00022490"/>
    </source>
</evidence>
<evidence type="ECO:0000256" key="7">
    <source>
        <dbReference type="ARBA" id="ARBA00022777"/>
    </source>
</evidence>
<dbReference type="RefSeq" id="WP_005949949.1">
    <property type="nucleotide sequence ID" value="NZ_CP028103.1"/>
</dbReference>
<keyword evidence="4" id="KW-0762">Sugar transport</keyword>
<evidence type="ECO:0000256" key="1">
    <source>
        <dbReference type="ARBA" id="ARBA00004496"/>
    </source>
</evidence>
<evidence type="ECO:0000259" key="8">
    <source>
        <dbReference type="PROSITE" id="PS51101"/>
    </source>
</evidence>
<feature type="domain" description="PTS EIIB type-4" evidence="8">
    <location>
        <begin position="1"/>
        <end position="159"/>
    </location>
</feature>
<evidence type="ECO:0000256" key="4">
    <source>
        <dbReference type="ARBA" id="ARBA00022597"/>
    </source>
</evidence>
<keyword evidence="3" id="KW-0963">Cytoplasm</keyword>
<keyword evidence="7" id="KW-0418">Kinase</keyword>
<gene>
    <name evidence="9" type="ORF">C4N18_06885</name>
</gene>
<comment type="subcellular location">
    <subcellularLocation>
        <location evidence="1">Cytoplasm</location>
    </subcellularLocation>
</comment>
<protein>
    <submittedName>
        <fullName evidence="9">PTS mannose/fructose/sorbose transporter subunit IIB</fullName>
    </submittedName>
</protein>
<dbReference type="InterPro" id="IPR036667">
    <property type="entry name" value="PTS_IIB_sorbose-sp_sf"/>
</dbReference>
<proteinExistence type="predicted"/>
<evidence type="ECO:0000313" key="9">
    <source>
        <dbReference type="EMBL" id="AVQ30948.1"/>
    </source>
</evidence>
<evidence type="ECO:0000256" key="5">
    <source>
        <dbReference type="ARBA" id="ARBA00022679"/>
    </source>
</evidence>
<organism evidence="9 10">
    <name type="scientific">Fusobacterium varium ATCC 27725</name>
    <dbReference type="NCBI Taxonomy" id="469618"/>
    <lineage>
        <taxon>Bacteria</taxon>
        <taxon>Fusobacteriati</taxon>
        <taxon>Fusobacteriota</taxon>
        <taxon>Fusobacteriia</taxon>
        <taxon>Fusobacteriales</taxon>
        <taxon>Fusobacteriaceae</taxon>
        <taxon>Fusobacterium</taxon>
    </lineage>
</organism>
<name>A0ABN5JJ36_FUSVA</name>
<accession>A0ABN5JJ36</accession>
<evidence type="ECO:0000256" key="6">
    <source>
        <dbReference type="ARBA" id="ARBA00022683"/>
    </source>
</evidence>
<dbReference type="PROSITE" id="PS51101">
    <property type="entry name" value="PTS_EIIB_TYPE_4"/>
    <property type="match status" value="1"/>
</dbReference>
<keyword evidence="6" id="KW-0598">Phosphotransferase system</keyword>
<keyword evidence="5" id="KW-0808">Transferase</keyword>
<dbReference type="Pfam" id="PF03830">
    <property type="entry name" value="PTSIIB_sorb"/>
    <property type="match status" value="1"/>
</dbReference>
<dbReference type="Gene3D" id="3.40.35.10">
    <property type="entry name" value="Phosphotransferase system, sorbose subfamily IIB component"/>
    <property type="match status" value="1"/>
</dbReference>
<keyword evidence="2" id="KW-0813">Transport</keyword>
<dbReference type="InterPro" id="IPR004720">
    <property type="entry name" value="PTS_IIB_sorbose-sp"/>
</dbReference>
<evidence type="ECO:0000256" key="2">
    <source>
        <dbReference type="ARBA" id="ARBA00022448"/>
    </source>
</evidence>